<dbReference type="SUPFAM" id="SSF46689">
    <property type="entry name" value="Homeodomain-like"/>
    <property type="match status" value="2"/>
</dbReference>
<dbReference type="InterPro" id="IPR001789">
    <property type="entry name" value="Sig_transdc_resp-reg_receiver"/>
</dbReference>
<reference evidence="12" key="1">
    <citation type="journal article" date="2019" name="Int. J. Syst. Evol. Microbiol.">
        <title>The Global Catalogue of Microorganisms (GCM) 10K type strain sequencing project: providing services to taxonomists for standard genome sequencing and annotation.</title>
        <authorList>
            <consortium name="The Broad Institute Genomics Platform"/>
            <consortium name="The Broad Institute Genome Sequencing Center for Infectious Disease"/>
            <person name="Wu L."/>
            <person name="Ma J."/>
        </authorList>
    </citation>
    <scope>NUCLEOTIDE SEQUENCE [LARGE SCALE GENOMIC DNA]</scope>
    <source>
        <strain evidence="12">PCU 280</strain>
    </source>
</reference>
<dbReference type="InterPro" id="IPR051552">
    <property type="entry name" value="HptR"/>
</dbReference>
<evidence type="ECO:0000256" key="1">
    <source>
        <dbReference type="ARBA" id="ARBA00004496"/>
    </source>
</evidence>
<proteinExistence type="predicted"/>
<dbReference type="Proteomes" id="UP001596233">
    <property type="component" value="Unassembled WGS sequence"/>
</dbReference>
<evidence type="ECO:0000256" key="4">
    <source>
        <dbReference type="ARBA" id="ARBA00023012"/>
    </source>
</evidence>
<sequence>MYKVLIVDDEIFVRRGLINLMDWNSLQYEICGEAENGEQAIEMIDKLQPDLVIADIRMPILDGLELIKRVKEEREDPPLFIIVSGYHDFTYAQKALRYNVQDYILKPIDEEELETTLKKLAVTLNQKRISTITLEKPIKETIIQTLLQSEHSDLDIEHLASVLLIPAEAEYSYVLIEVQDIQTDGTIDYAPILKAFVANYFGEHVHTLPVHVRDQNQYGLLLPIFLLQYVSSGNMQEQFVRLRGLLVKDLGTDVAVFVGKPVDHLKDIAHSFRSANESLNYKFTEKSKQVIFAEEVLTTSLYYFDVDEELHSKLINEIEENQSEAYEATVAAIFAQFQDKRFAPSAVANTITRSLIGIINIIRQMEGSEEELKLLDELLSWQRKYRSLSQLQHIYLQFVHEAAAYLAEVRSEQKKGNIEKIKKYIDANFTENINLKSIASKFYLNSVYLGQLFRKTYGVYFNEYLLSLRIEEAKRLLRQKDLRMYEVAEKVGFQNADYFVTQFEKLEKMTPTDYRNKMLGKK</sequence>
<gene>
    <name evidence="11" type="ORF">ACFP56_12485</name>
</gene>
<evidence type="ECO:0000256" key="5">
    <source>
        <dbReference type="ARBA" id="ARBA00023015"/>
    </source>
</evidence>
<dbReference type="RefSeq" id="WP_379234915.1">
    <property type="nucleotide sequence ID" value="NZ_JBHSTE010000004.1"/>
</dbReference>
<dbReference type="PROSITE" id="PS01124">
    <property type="entry name" value="HTH_ARAC_FAMILY_2"/>
    <property type="match status" value="1"/>
</dbReference>
<keyword evidence="4" id="KW-0902">Two-component regulatory system</keyword>
<keyword evidence="3 8" id="KW-0597">Phosphoprotein</keyword>
<dbReference type="EMBL" id="JBHSTE010000004">
    <property type="protein sequence ID" value="MFC6333438.1"/>
    <property type="molecule type" value="Genomic_DNA"/>
</dbReference>
<evidence type="ECO:0000256" key="8">
    <source>
        <dbReference type="PROSITE-ProRule" id="PRU00169"/>
    </source>
</evidence>
<organism evidence="11 12">
    <name type="scientific">Paenibacillus septentrionalis</name>
    <dbReference type="NCBI Taxonomy" id="429342"/>
    <lineage>
        <taxon>Bacteria</taxon>
        <taxon>Bacillati</taxon>
        <taxon>Bacillota</taxon>
        <taxon>Bacilli</taxon>
        <taxon>Bacillales</taxon>
        <taxon>Paenibacillaceae</taxon>
        <taxon>Paenibacillus</taxon>
    </lineage>
</organism>
<dbReference type="Pfam" id="PF12833">
    <property type="entry name" value="HTH_18"/>
    <property type="match status" value="1"/>
</dbReference>
<dbReference type="PROSITE" id="PS50110">
    <property type="entry name" value="RESPONSE_REGULATORY"/>
    <property type="match status" value="1"/>
</dbReference>
<keyword evidence="6" id="KW-0238">DNA-binding</keyword>
<dbReference type="InterPro" id="IPR018060">
    <property type="entry name" value="HTH_AraC"/>
</dbReference>
<dbReference type="PROSITE" id="PS00041">
    <property type="entry name" value="HTH_ARAC_FAMILY_1"/>
    <property type="match status" value="1"/>
</dbReference>
<dbReference type="CDD" id="cd17536">
    <property type="entry name" value="REC_YesN-like"/>
    <property type="match status" value="1"/>
</dbReference>
<evidence type="ECO:0000313" key="12">
    <source>
        <dbReference type="Proteomes" id="UP001596233"/>
    </source>
</evidence>
<evidence type="ECO:0000256" key="7">
    <source>
        <dbReference type="ARBA" id="ARBA00023163"/>
    </source>
</evidence>
<evidence type="ECO:0000256" key="3">
    <source>
        <dbReference type="ARBA" id="ARBA00022553"/>
    </source>
</evidence>
<evidence type="ECO:0000256" key="6">
    <source>
        <dbReference type="ARBA" id="ARBA00023125"/>
    </source>
</evidence>
<accession>A0ABW1V654</accession>
<dbReference type="SMART" id="SM00342">
    <property type="entry name" value="HTH_ARAC"/>
    <property type="match status" value="1"/>
</dbReference>
<feature type="domain" description="Response regulatory" evidence="10">
    <location>
        <begin position="3"/>
        <end position="121"/>
    </location>
</feature>
<dbReference type="Gene3D" id="1.10.10.60">
    <property type="entry name" value="Homeodomain-like"/>
    <property type="match status" value="2"/>
</dbReference>
<evidence type="ECO:0000313" key="11">
    <source>
        <dbReference type="EMBL" id="MFC6333438.1"/>
    </source>
</evidence>
<dbReference type="PANTHER" id="PTHR42713">
    <property type="entry name" value="HISTIDINE KINASE-RELATED"/>
    <property type="match status" value="1"/>
</dbReference>
<dbReference type="Gene3D" id="3.40.50.2300">
    <property type="match status" value="1"/>
</dbReference>
<protein>
    <submittedName>
        <fullName evidence="11">Response regulator</fullName>
    </submittedName>
</protein>
<evidence type="ECO:0000259" key="9">
    <source>
        <dbReference type="PROSITE" id="PS01124"/>
    </source>
</evidence>
<keyword evidence="5" id="KW-0805">Transcription regulation</keyword>
<dbReference type="InterPro" id="IPR009057">
    <property type="entry name" value="Homeodomain-like_sf"/>
</dbReference>
<dbReference type="SUPFAM" id="SSF52172">
    <property type="entry name" value="CheY-like"/>
    <property type="match status" value="1"/>
</dbReference>
<evidence type="ECO:0000259" key="10">
    <source>
        <dbReference type="PROSITE" id="PS50110"/>
    </source>
</evidence>
<name>A0ABW1V654_9BACL</name>
<evidence type="ECO:0000256" key="2">
    <source>
        <dbReference type="ARBA" id="ARBA00022490"/>
    </source>
</evidence>
<dbReference type="InterPro" id="IPR041522">
    <property type="entry name" value="CdaR_GGDEF"/>
</dbReference>
<comment type="caution">
    <text evidence="11">The sequence shown here is derived from an EMBL/GenBank/DDBJ whole genome shotgun (WGS) entry which is preliminary data.</text>
</comment>
<dbReference type="Pfam" id="PF00072">
    <property type="entry name" value="Response_reg"/>
    <property type="match status" value="1"/>
</dbReference>
<feature type="domain" description="HTH araC/xylS-type" evidence="9">
    <location>
        <begin position="419"/>
        <end position="517"/>
    </location>
</feature>
<keyword evidence="7" id="KW-0804">Transcription</keyword>
<dbReference type="SMART" id="SM00448">
    <property type="entry name" value="REC"/>
    <property type="match status" value="1"/>
</dbReference>
<dbReference type="Pfam" id="PF17853">
    <property type="entry name" value="GGDEF_2"/>
    <property type="match status" value="1"/>
</dbReference>
<dbReference type="InterPro" id="IPR011006">
    <property type="entry name" value="CheY-like_superfamily"/>
</dbReference>
<comment type="subcellular location">
    <subcellularLocation>
        <location evidence="1">Cytoplasm</location>
    </subcellularLocation>
</comment>
<keyword evidence="12" id="KW-1185">Reference proteome</keyword>
<dbReference type="InterPro" id="IPR018062">
    <property type="entry name" value="HTH_AraC-typ_CS"/>
</dbReference>
<keyword evidence="2" id="KW-0963">Cytoplasm</keyword>
<dbReference type="PANTHER" id="PTHR42713:SF3">
    <property type="entry name" value="TRANSCRIPTIONAL REGULATORY PROTEIN HPTR"/>
    <property type="match status" value="1"/>
</dbReference>
<feature type="modified residue" description="4-aspartylphosphate" evidence="8">
    <location>
        <position position="55"/>
    </location>
</feature>